<comment type="caution">
    <text evidence="11">The sequence shown here is derived from an EMBL/GenBank/DDBJ whole genome shotgun (WGS) entry which is preliminary data.</text>
</comment>
<feature type="transmembrane region" description="Helical" evidence="10">
    <location>
        <begin position="79"/>
        <end position="102"/>
    </location>
</feature>
<dbReference type="NCBIfam" id="TIGR01400">
    <property type="entry name" value="fliR"/>
    <property type="match status" value="1"/>
</dbReference>
<evidence type="ECO:0000256" key="4">
    <source>
        <dbReference type="ARBA" id="ARBA00022475"/>
    </source>
</evidence>
<comment type="subcellular location">
    <subcellularLocation>
        <location evidence="10">Cell membrane</location>
        <topology evidence="10">Multi-pass membrane protein</topology>
    </subcellularLocation>
    <subcellularLocation>
        <location evidence="10">Bacterial flagellum basal body</location>
    </subcellularLocation>
</comment>
<keyword evidence="11" id="KW-0282">Flagellum</keyword>
<feature type="transmembrane region" description="Helical" evidence="10">
    <location>
        <begin position="12"/>
        <end position="33"/>
    </location>
</feature>
<evidence type="ECO:0000256" key="2">
    <source>
        <dbReference type="ARBA" id="ARBA00009772"/>
    </source>
</evidence>
<keyword evidence="11" id="KW-0969">Cilium</keyword>
<dbReference type="EMBL" id="BMYX01000005">
    <property type="protein sequence ID" value="GGY11085.1"/>
    <property type="molecule type" value="Genomic_DNA"/>
</dbReference>
<dbReference type="PRINTS" id="PR00953">
    <property type="entry name" value="TYPE3IMRPROT"/>
</dbReference>
<dbReference type="AlphaFoldDB" id="A0A918U8E0"/>
<reference evidence="11" key="2">
    <citation type="submission" date="2020-09" db="EMBL/GenBank/DDBJ databases">
        <authorList>
            <person name="Sun Q."/>
            <person name="Kim S."/>
        </authorList>
    </citation>
    <scope>NUCLEOTIDE SEQUENCE</scope>
    <source>
        <strain evidence="11">KCTC 32182</strain>
    </source>
</reference>
<keyword evidence="11" id="KW-0966">Cell projection</keyword>
<protein>
    <recommendedName>
        <fullName evidence="3 9">Flagellar biosynthetic protein FliR</fullName>
    </recommendedName>
</protein>
<evidence type="ECO:0000256" key="3">
    <source>
        <dbReference type="ARBA" id="ARBA00021717"/>
    </source>
</evidence>
<dbReference type="InterPro" id="IPR006303">
    <property type="entry name" value="FliR"/>
</dbReference>
<feature type="transmembrane region" description="Helical" evidence="10">
    <location>
        <begin position="179"/>
        <end position="201"/>
    </location>
</feature>
<name>A0A918U8E0_9NEIS</name>
<evidence type="ECO:0000256" key="1">
    <source>
        <dbReference type="ARBA" id="ARBA00002578"/>
    </source>
</evidence>
<accession>A0A918U8E0</accession>
<dbReference type="GO" id="GO:0044780">
    <property type="term" value="P:bacterial-type flagellum assembly"/>
    <property type="evidence" value="ECO:0007669"/>
    <property type="project" value="UniProtKB-UniRule"/>
</dbReference>
<evidence type="ECO:0000256" key="5">
    <source>
        <dbReference type="ARBA" id="ARBA00022692"/>
    </source>
</evidence>
<keyword evidence="8 10" id="KW-0975">Bacterial flagellum</keyword>
<dbReference type="PANTHER" id="PTHR30065:SF8">
    <property type="entry name" value="FLAGELLAR BIOSYNTHETIC PROTEIN FLIR"/>
    <property type="match status" value="1"/>
</dbReference>
<evidence type="ECO:0000256" key="7">
    <source>
        <dbReference type="ARBA" id="ARBA00023136"/>
    </source>
</evidence>
<evidence type="ECO:0000256" key="6">
    <source>
        <dbReference type="ARBA" id="ARBA00022989"/>
    </source>
</evidence>
<proteinExistence type="inferred from homology"/>
<dbReference type="Proteomes" id="UP000645257">
    <property type="component" value="Unassembled WGS sequence"/>
</dbReference>
<keyword evidence="4 10" id="KW-1003">Cell membrane</keyword>
<keyword evidence="7 10" id="KW-0472">Membrane</keyword>
<reference evidence="11" key="1">
    <citation type="journal article" date="2014" name="Int. J. Syst. Evol. Microbiol.">
        <title>Complete genome sequence of Corynebacterium casei LMG S-19264T (=DSM 44701T), isolated from a smear-ripened cheese.</title>
        <authorList>
            <consortium name="US DOE Joint Genome Institute (JGI-PGF)"/>
            <person name="Walter F."/>
            <person name="Albersmeier A."/>
            <person name="Kalinowski J."/>
            <person name="Ruckert C."/>
        </authorList>
    </citation>
    <scope>NUCLEOTIDE SEQUENCE</scope>
    <source>
        <strain evidence="11">KCTC 32182</strain>
    </source>
</reference>
<keyword evidence="5 10" id="KW-0812">Transmembrane</keyword>
<dbReference type="InterPro" id="IPR002010">
    <property type="entry name" value="T3SS_IM_R"/>
</dbReference>
<keyword evidence="6 10" id="KW-1133">Transmembrane helix</keyword>
<evidence type="ECO:0000256" key="9">
    <source>
        <dbReference type="NCBIfam" id="TIGR01400"/>
    </source>
</evidence>
<organism evidence="11 12">
    <name type="scientific">Paludibacterium paludis</name>
    <dbReference type="NCBI Taxonomy" id="1225769"/>
    <lineage>
        <taxon>Bacteria</taxon>
        <taxon>Pseudomonadati</taxon>
        <taxon>Pseudomonadota</taxon>
        <taxon>Betaproteobacteria</taxon>
        <taxon>Neisseriales</taxon>
        <taxon>Chromobacteriaceae</taxon>
        <taxon>Paludibacterium</taxon>
    </lineage>
</organism>
<dbReference type="PANTHER" id="PTHR30065">
    <property type="entry name" value="FLAGELLAR BIOSYNTHETIC PROTEIN FLIR"/>
    <property type="match status" value="1"/>
</dbReference>
<evidence type="ECO:0000256" key="10">
    <source>
        <dbReference type="RuleBase" id="RU362071"/>
    </source>
</evidence>
<comment type="similarity">
    <text evidence="2 10">Belongs to the FliR/MopE/SpaR family.</text>
</comment>
<dbReference type="RefSeq" id="WP_189532352.1">
    <property type="nucleotide sequence ID" value="NZ_BMYX01000005.1"/>
</dbReference>
<dbReference type="Pfam" id="PF01311">
    <property type="entry name" value="Bac_export_1"/>
    <property type="match status" value="1"/>
</dbReference>
<sequence>MISISDTQINALIAGFVWPFSRIVALFMADPLFSTRVVPRRFKAGLALVLTVLLVPILPPMPAVPVVSGAGGIILAQQLLIGFAMGFVMRLVMGAVEFSGLLMSNQMGLGFAVAFDPLRSAQVPAVSQLLSTMTFLLFLGFDGHHVLIGTLAESFVRLPIGQSVDALTYRHLVEWAGHIFAWGLWLSLPVVTSLLVVNLAIGVMTRAAPQFNIFSFGFPLTLFVGFGTLYLVLPLLVPAVEEIYRQGFAFILLMLGKKG</sequence>
<dbReference type="GO" id="GO:0009425">
    <property type="term" value="C:bacterial-type flagellum basal body"/>
    <property type="evidence" value="ECO:0007669"/>
    <property type="project" value="UniProtKB-SubCell"/>
</dbReference>
<evidence type="ECO:0000313" key="11">
    <source>
        <dbReference type="EMBL" id="GGY11085.1"/>
    </source>
</evidence>
<dbReference type="GO" id="GO:0005886">
    <property type="term" value="C:plasma membrane"/>
    <property type="evidence" value="ECO:0007669"/>
    <property type="project" value="UniProtKB-SubCell"/>
</dbReference>
<evidence type="ECO:0000313" key="12">
    <source>
        <dbReference type="Proteomes" id="UP000645257"/>
    </source>
</evidence>
<dbReference type="GO" id="GO:0006605">
    <property type="term" value="P:protein targeting"/>
    <property type="evidence" value="ECO:0007669"/>
    <property type="project" value="UniProtKB-UniRule"/>
</dbReference>
<feature type="transmembrane region" description="Helical" evidence="10">
    <location>
        <begin position="213"/>
        <end position="233"/>
    </location>
</feature>
<feature type="transmembrane region" description="Helical" evidence="10">
    <location>
        <begin position="45"/>
        <end position="67"/>
    </location>
</feature>
<evidence type="ECO:0000256" key="8">
    <source>
        <dbReference type="ARBA" id="ARBA00023143"/>
    </source>
</evidence>
<comment type="function">
    <text evidence="1 10">Role in flagellar biosynthesis.</text>
</comment>
<keyword evidence="12" id="KW-1185">Reference proteome</keyword>
<gene>
    <name evidence="11" type="primary">fliR</name>
    <name evidence="11" type="ORF">GCM10011289_12440</name>
</gene>